<accession>A0A0K0DCX5</accession>
<keyword evidence="3" id="KW-1185">Reference proteome</keyword>
<name>A0A0K0DCX5_ANGCA</name>
<keyword evidence="2" id="KW-0472">Membrane</keyword>
<keyword evidence="2" id="KW-0812">Transmembrane</keyword>
<dbReference type="WBParaSite" id="ACAC_0000848801-mRNA-1">
    <property type="protein sequence ID" value="ACAC_0000848801-mRNA-1"/>
    <property type="gene ID" value="ACAC_0000848801"/>
</dbReference>
<protein>
    <submittedName>
        <fullName evidence="4">CD99 antigen-like protein 2</fullName>
    </submittedName>
</protein>
<evidence type="ECO:0000313" key="3">
    <source>
        <dbReference type="Proteomes" id="UP000035642"/>
    </source>
</evidence>
<reference evidence="3" key="1">
    <citation type="submission" date="2012-09" db="EMBL/GenBank/DDBJ databases">
        <authorList>
            <person name="Martin A.A."/>
        </authorList>
    </citation>
    <scope>NUCLEOTIDE SEQUENCE</scope>
</reference>
<feature type="region of interest" description="Disordered" evidence="1">
    <location>
        <begin position="19"/>
        <end position="43"/>
    </location>
</feature>
<keyword evidence="2" id="KW-1133">Transmembrane helix</keyword>
<dbReference type="Proteomes" id="UP000035642">
    <property type="component" value="Unassembled WGS sequence"/>
</dbReference>
<proteinExistence type="predicted"/>
<evidence type="ECO:0000313" key="4">
    <source>
        <dbReference type="WBParaSite" id="ACAC_0000848801-mRNA-1"/>
    </source>
</evidence>
<organism evidence="3 4">
    <name type="scientific">Angiostrongylus cantonensis</name>
    <name type="common">Rat lungworm</name>
    <dbReference type="NCBI Taxonomy" id="6313"/>
    <lineage>
        <taxon>Eukaryota</taxon>
        <taxon>Metazoa</taxon>
        <taxon>Ecdysozoa</taxon>
        <taxon>Nematoda</taxon>
        <taxon>Chromadorea</taxon>
        <taxon>Rhabditida</taxon>
        <taxon>Rhabditina</taxon>
        <taxon>Rhabditomorpha</taxon>
        <taxon>Strongyloidea</taxon>
        <taxon>Metastrongylidae</taxon>
        <taxon>Angiostrongylus</taxon>
    </lineage>
</organism>
<feature type="transmembrane region" description="Helical" evidence="2">
    <location>
        <begin position="110"/>
        <end position="130"/>
    </location>
</feature>
<dbReference type="AlphaFoldDB" id="A0A0K0DCX5"/>
<evidence type="ECO:0000256" key="1">
    <source>
        <dbReference type="SAM" id="MobiDB-lite"/>
    </source>
</evidence>
<sequence>MIVCAAKETAWSVLTRDGDCMSSEQSDVGDQHEADSSVTSKSTTSAATTATTAAMATSATTVVTMTTPTAATTTKAQTPTPTSAVMTITIGYMQFQMGQAPVYVNRNTQAVTVAVIEGLLLGTILAVVLFKFYKKSKLITAGQYPSNDIFQPNYTDNSVYNDNGVLGNGNGRESSARPQIPSYRTQVTQPAVRLDSLQPPPQQEIITPTLMPISTTSTTVTPAPLNNWPDQEKQRHPVKNIMDSDF</sequence>
<evidence type="ECO:0000256" key="2">
    <source>
        <dbReference type="SAM" id="Phobius"/>
    </source>
</evidence>
<reference evidence="4" key="2">
    <citation type="submission" date="2017-02" db="UniProtKB">
        <authorList>
            <consortium name="WormBaseParasite"/>
        </authorList>
    </citation>
    <scope>IDENTIFICATION</scope>
</reference>